<sequence length="542" mass="62831">MIDLVVKHVEGLGENLSYAGCYVTVENNLVDVITPLTQTSLESAIKIPSCGKLHLIIKNMREGDKLIGSVSLPISLLNESTHWLPLFDSLDYDYLQTLPEKVDCPRIQIQILNITNDYSKNFLDKVKSLQLKIMDLEHTLASERWEFQREIGSLSSSQRYREDSQALIIEQLKLQIEKQEVLIQDLLGQKNDVIHTVEKESQWKNELEDRLKSICAEYEKTLKKAQDRDLEYIATISSLKRESLDLKFKYDCQLQDLYEKNLTISHLKEKICQLSLENYEKMVETLKSKAVVYQEHMKTSEKSRDGLQVKIEELIERISAINSCPNCESNEKEIGELSNQVSFLKSELREYENKENKLSFSSLESESFKEPPITTDLSSKILQLMLENKYLKSQVNKLESKVLNQDDVDEFLKQYPEMFSKISVGQYYYNNTKVNIFIENSVLLCRVGNIMTINDFMMSFTHGSNSTTPCDISFKETTKHCHEIASEIGECSYISEEDKKDEIKKTDVRGKQVFFKKQFKPDKKTFAPLRQTSAHFDRRKTK</sequence>
<feature type="coiled-coil region" evidence="1">
    <location>
        <begin position="169"/>
        <end position="228"/>
    </location>
</feature>
<comment type="caution">
    <text evidence="2">The sequence shown here is derived from an EMBL/GenBank/DDBJ whole genome shotgun (WGS) entry which is preliminary data.</text>
</comment>
<dbReference type="Proteomes" id="UP000187209">
    <property type="component" value="Unassembled WGS sequence"/>
</dbReference>
<evidence type="ECO:0000313" key="2">
    <source>
        <dbReference type="EMBL" id="OMJ77996.1"/>
    </source>
</evidence>
<dbReference type="OrthoDB" id="325795at2759"/>
<reference evidence="2 3" key="1">
    <citation type="submission" date="2016-11" db="EMBL/GenBank/DDBJ databases">
        <title>The macronuclear genome of Stentor coeruleus: a giant cell with tiny introns.</title>
        <authorList>
            <person name="Slabodnick M."/>
            <person name="Ruby J.G."/>
            <person name="Reiff S.B."/>
            <person name="Swart E.C."/>
            <person name="Gosai S."/>
            <person name="Prabakaran S."/>
            <person name="Witkowska E."/>
            <person name="Larue G.E."/>
            <person name="Fisher S."/>
            <person name="Freeman R.M."/>
            <person name="Gunawardena J."/>
            <person name="Chu W."/>
            <person name="Stover N.A."/>
            <person name="Gregory B.D."/>
            <person name="Nowacki M."/>
            <person name="Derisi J."/>
            <person name="Roy S.W."/>
            <person name="Marshall W.F."/>
            <person name="Sood P."/>
        </authorList>
    </citation>
    <scope>NUCLEOTIDE SEQUENCE [LARGE SCALE GENOMIC DNA]</scope>
    <source>
        <strain evidence="2">WM001</strain>
    </source>
</reference>
<evidence type="ECO:0000313" key="3">
    <source>
        <dbReference type="Proteomes" id="UP000187209"/>
    </source>
</evidence>
<evidence type="ECO:0000256" key="1">
    <source>
        <dbReference type="SAM" id="Coils"/>
    </source>
</evidence>
<organism evidence="2 3">
    <name type="scientific">Stentor coeruleus</name>
    <dbReference type="NCBI Taxonomy" id="5963"/>
    <lineage>
        <taxon>Eukaryota</taxon>
        <taxon>Sar</taxon>
        <taxon>Alveolata</taxon>
        <taxon>Ciliophora</taxon>
        <taxon>Postciliodesmatophora</taxon>
        <taxon>Heterotrichea</taxon>
        <taxon>Heterotrichida</taxon>
        <taxon>Stentoridae</taxon>
        <taxon>Stentor</taxon>
    </lineage>
</organism>
<name>A0A1R2BML7_9CILI</name>
<dbReference type="EMBL" id="MPUH01000544">
    <property type="protein sequence ID" value="OMJ77996.1"/>
    <property type="molecule type" value="Genomic_DNA"/>
</dbReference>
<proteinExistence type="predicted"/>
<gene>
    <name evidence="2" type="ORF">SteCoe_22278</name>
</gene>
<feature type="coiled-coil region" evidence="1">
    <location>
        <begin position="276"/>
        <end position="354"/>
    </location>
</feature>
<keyword evidence="3" id="KW-1185">Reference proteome</keyword>
<accession>A0A1R2BML7</accession>
<protein>
    <submittedName>
        <fullName evidence="2">Uncharacterized protein</fullName>
    </submittedName>
</protein>
<dbReference type="AlphaFoldDB" id="A0A1R2BML7"/>
<keyword evidence="1" id="KW-0175">Coiled coil</keyword>